<keyword evidence="3" id="KW-1185">Reference proteome</keyword>
<dbReference type="RefSeq" id="WP_286246664.1">
    <property type="nucleotide sequence ID" value="NZ_AP018448.1"/>
</dbReference>
<reference evidence="2 3" key="1">
    <citation type="journal article" date="2010" name="ChemBioChem">
        <title>Cloning and characterization of the biosynthetic gene cluster of 16-membered macrolide antibiotic FD-891: involvement of a dual functional cytochrome P450 monooxygenase catalyzing epoxidation and hydroxylation.</title>
        <authorList>
            <person name="Kudo F."/>
            <person name="Motegi A."/>
            <person name="Mizoue K."/>
            <person name="Eguchi T."/>
        </authorList>
    </citation>
    <scope>NUCLEOTIDE SEQUENCE [LARGE SCALE GENOMIC DNA]</scope>
    <source>
        <strain evidence="2 3">A-8890</strain>
    </source>
</reference>
<name>A0ABM7EZG3_9ACTN</name>
<gene>
    <name evidence="2" type="ORF">SGFS_000660</name>
</gene>
<keyword evidence="1" id="KW-0472">Membrane</keyword>
<keyword evidence="1" id="KW-0812">Transmembrane</keyword>
<sequence>MHATPVPSAVQLAVTAALVGWMLTGFTHLPGRWLRWKMFCRARFTIITLDGTKNGHTEPVNPYRYLSPGSFLLSPERLQTIITHLTRPGGYDRIDGRGRVLSTQGEQPIEVIDSVVR</sequence>
<dbReference type="EMBL" id="AP018448">
    <property type="protein sequence ID" value="BBC28775.1"/>
    <property type="molecule type" value="Genomic_DNA"/>
</dbReference>
<evidence type="ECO:0000256" key="1">
    <source>
        <dbReference type="SAM" id="Phobius"/>
    </source>
</evidence>
<keyword evidence="1" id="KW-1133">Transmembrane helix</keyword>
<feature type="transmembrane region" description="Helical" evidence="1">
    <location>
        <begin position="12"/>
        <end position="34"/>
    </location>
</feature>
<dbReference type="Proteomes" id="UP001321542">
    <property type="component" value="Chromosome"/>
</dbReference>
<evidence type="ECO:0000313" key="2">
    <source>
        <dbReference type="EMBL" id="BBC28775.1"/>
    </source>
</evidence>
<reference evidence="2 3" key="2">
    <citation type="journal article" date="2023" name="ChemBioChem">
        <title>Acyltransferase Domain Exchange between Two Independent Type I Polyketide Synthases in the Same Producer Strain of Macrolide Antibiotics.</title>
        <authorList>
            <person name="Kudo F."/>
            <person name="Kishikawa K."/>
            <person name="Tsuboi K."/>
            <person name="Kido T."/>
            <person name="Usui T."/>
            <person name="Hashimoto J."/>
            <person name="Shin-Ya K."/>
            <person name="Miyanaga A."/>
            <person name="Eguchi T."/>
        </authorList>
    </citation>
    <scope>NUCLEOTIDE SEQUENCE [LARGE SCALE GENOMIC DNA]</scope>
    <source>
        <strain evidence="2 3">A-8890</strain>
    </source>
</reference>
<protein>
    <submittedName>
        <fullName evidence="2">Uncharacterized protein</fullName>
    </submittedName>
</protein>
<evidence type="ECO:0000313" key="3">
    <source>
        <dbReference type="Proteomes" id="UP001321542"/>
    </source>
</evidence>
<accession>A0ABM7EZG3</accession>
<proteinExistence type="predicted"/>
<organism evidence="2 3">
    <name type="scientific">Streptomyces graminofaciens</name>
    <dbReference type="NCBI Taxonomy" id="68212"/>
    <lineage>
        <taxon>Bacteria</taxon>
        <taxon>Bacillati</taxon>
        <taxon>Actinomycetota</taxon>
        <taxon>Actinomycetes</taxon>
        <taxon>Kitasatosporales</taxon>
        <taxon>Streptomycetaceae</taxon>
        <taxon>Streptomyces</taxon>
    </lineage>
</organism>